<evidence type="ECO:0000259" key="3">
    <source>
        <dbReference type="PROSITE" id="PS50213"/>
    </source>
</evidence>
<evidence type="ECO:0000256" key="1">
    <source>
        <dbReference type="SAM" id="MobiDB-lite"/>
    </source>
</evidence>
<feature type="domain" description="FAS1" evidence="3">
    <location>
        <begin position="26"/>
        <end position="177"/>
    </location>
</feature>
<accession>A0AB34G9I8</accession>
<dbReference type="EMBL" id="JAQHRD010000001">
    <property type="protein sequence ID" value="KAJ6446820.1"/>
    <property type="molecule type" value="Genomic_DNA"/>
</dbReference>
<dbReference type="SUPFAM" id="SSF82153">
    <property type="entry name" value="FAS1 domain"/>
    <property type="match status" value="2"/>
</dbReference>
<comment type="caution">
    <text evidence="4">The sequence shown here is derived from an EMBL/GenBank/DDBJ whole genome shotgun (WGS) entry which is preliminary data.</text>
</comment>
<keyword evidence="5" id="KW-1185">Reference proteome</keyword>
<evidence type="ECO:0000313" key="4">
    <source>
        <dbReference type="EMBL" id="KAJ6446820.1"/>
    </source>
</evidence>
<dbReference type="Pfam" id="PF02469">
    <property type="entry name" value="Fasciclin"/>
    <property type="match status" value="2"/>
</dbReference>
<dbReference type="GO" id="GO:0016236">
    <property type="term" value="P:macroautophagy"/>
    <property type="evidence" value="ECO:0007669"/>
    <property type="project" value="TreeGrafter"/>
</dbReference>
<dbReference type="PANTHER" id="PTHR10900">
    <property type="entry name" value="PERIOSTIN-RELATED"/>
    <property type="match status" value="1"/>
</dbReference>
<dbReference type="PROSITE" id="PS50213">
    <property type="entry name" value="FAS1"/>
    <property type="match status" value="2"/>
</dbReference>
<organism evidence="4 5">
    <name type="scientific">Purpureocillium lavendulum</name>
    <dbReference type="NCBI Taxonomy" id="1247861"/>
    <lineage>
        <taxon>Eukaryota</taxon>
        <taxon>Fungi</taxon>
        <taxon>Dikarya</taxon>
        <taxon>Ascomycota</taxon>
        <taxon>Pezizomycotina</taxon>
        <taxon>Sordariomycetes</taxon>
        <taxon>Hypocreomycetidae</taxon>
        <taxon>Hypocreales</taxon>
        <taxon>Ophiocordycipitaceae</taxon>
        <taxon>Purpureocillium</taxon>
    </lineage>
</organism>
<dbReference type="SMART" id="SM00554">
    <property type="entry name" value="FAS1"/>
    <property type="match status" value="2"/>
</dbReference>
<feature type="chain" id="PRO_5044225221" evidence="2">
    <location>
        <begin position="21"/>
        <end position="413"/>
    </location>
</feature>
<proteinExistence type="predicted"/>
<dbReference type="AlphaFoldDB" id="A0AB34G9I8"/>
<dbReference type="Proteomes" id="UP001163105">
    <property type="component" value="Unassembled WGS sequence"/>
</dbReference>
<dbReference type="GO" id="GO:0000329">
    <property type="term" value="C:fungal-type vacuole membrane"/>
    <property type="evidence" value="ECO:0007669"/>
    <property type="project" value="TreeGrafter"/>
</dbReference>
<reference evidence="4" key="1">
    <citation type="submission" date="2023-01" db="EMBL/GenBank/DDBJ databases">
        <title>The growth and conidiation of Purpureocillium lavendulum are regulated by nitrogen source and histone H3K14 acetylation.</title>
        <authorList>
            <person name="Tang P."/>
            <person name="Han J."/>
            <person name="Zhang C."/>
            <person name="Tang P."/>
            <person name="Qi F."/>
            <person name="Zhang K."/>
            <person name="Liang L."/>
        </authorList>
    </citation>
    <scope>NUCLEOTIDE SEQUENCE</scope>
    <source>
        <strain evidence="4">YMF1.00683</strain>
    </source>
</reference>
<evidence type="ECO:0000313" key="5">
    <source>
        <dbReference type="Proteomes" id="UP001163105"/>
    </source>
</evidence>
<feature type="region of interest" description="Disordered" evidence="1">
    <location>
        <begin position="356"/>
        <end position="387"/>
    </location>
</feature>
<feature type="compositionally biased region" description="Low complexity" evidence="1">
    <location>
        <begin position="356"/>
        <end position="385"/>
    </location>
</feature>
<evidence type="ECO:0000256" key="2">
    <source>
        <dbReference type="SAM" id="SignalP"/>
    </source>
</evidence>
<dbReference type="InterPro" id="IPR036378">
    <property type="entry name" value="FAS1_dom_sf"/>
</dbReference>
<dbReference type="InterPro" id="IPR000782">
    <property type="entry name" value="FAS1_domain"/>
</dbReference>
<gene>
    <name evidence="4" type="ORF">O9K51_01593</name>
</gene>
<name>A0AB34G9I8_9HYPO</name>
<dbReference type="Gene3D" id="2.30.180.10">
    <property type="entry name" value="FAS1 domain"/>
    <property type="match status" value="2"/>
</dbReference>
<feature type="domain" description="FAS1" evidence="3">
    <location>
        <begin position="179"/>
        <end position="312"/>
    </location>
</feature>
<protein>
    <submittedName>
        <fullName evidence="4">Fasciclin domain-containing protein</fullName>
    </submittedName>
</protein>
<dbReference type="PANTHER" id="PTHR10900:SF77">
    <property type="entry name" value="FI19380P1"/>
    <property type="match status" value="1"/>
</dbReference>
<feature type="signal peptide" evidence="2">
    <location>
        <begin position="1"/>
        <end position="20"/>
    </location>
</feature>
<sequence length="413" mass="42664">MLLRAALGLLAGLCATVVVADGGAGGKDLGSVLAGNKNLTKYYDLIKKYPDILLQLPSYQGVTIVAPSNKAFENIPYTSLNGQWDPDDKAKTVPLLQYHILQGNVSVKDLETGPTVVKKTLLTDSKYTNVTSGQNVLVNKQPGDVVVFTTSMGTRCTLVEGDIAFQGGLIQVVDNLLIPPARLDKTSEAFKVSSFLGALYAAKLMPDLAYRKNVTIFAPQDEAFALVGGGLEKLDAQKLSRVMGYHVVTDQVLVSSAFSNGTKLATLAKSGGDSEKVTVRIAGNNKYVNSAQIVQPDILIANGILHLVSDVLNPDAGSEAPNPTLGTQVPVFPVSSVKDAFTSALPCSTDCPVTTTTAGGSDASGAATATTSSSSFRSSSSKGGAMPARATGGVMGAAAIGLLGVGAGVAPWL</sequence>
<keyword evidence="2" id="KW-0732">Signal</keyword>
<dbReference type="InterPro" id="IPR050904">
    <property type="entry name" value="Adhesion/Biosynth-related"/>
</dbReference>